<accession>A0AAV7TDZ5</accession>
<proteinExistence type="predicted"/>
<name>A0AAV7TDZ5_PLEWA</name>
<protein>
    <submittedName>
        <fullName evidence="2">Uncharacterized protein</fullName>
    </submittedName>
</protein>
<feature type="compositionally biased region" description="Polar residues" evidence="1">
    <location>
        <begin position="73"/>
        <end position="86"/>
    </location>
</feature>
<dbReference type="AlphaFoldDB" id="A0AAV7TDZ5"/>
<reference evidence="2" key="1">
    <citation type="journal article" date="2022" name="bioRxiv">
        <title>Sequencing and chromosome-scale assembly of the giantPleurodeles waltlgenome.</title>
        <authorList>
            <person name="Brown T."/>
            <person name="Elewa A."/>
            <person name="Iarovenko S."/>
            <person name="Subramanian E."/>
            <person name="Araus A.J."/>
            <person name="Petzold A."/>
            <person name="Susuki M."/>
            <person name="Suzuki K.-i.T."/>
            <person name="Hayashi T."/>
            <person name="Toyoda A."/>
            <person name="Oliveira C."/>
            <person name="Osipova E."/>
            <person name="Leigh N.D."/>
            <person name="Simon A."/>
            <person name="Yun M.H."/>
        </authorList>
    </citation>
    <scope>NUCLEOTIDE SEQUENCE</scope>
    <source>
        <strain evidence="2">20211129_DDA</strain>
        <tissue evidence="2">Liver</tissue>
    </source>
</reference>
<dbReference type="Proteomes" id="UP001066276">
    <property type="component" value="Chromosome 4_1"/>
</dbReference>
<keyword evidence="3" id="KW-1185">Reference proteome</keyword>
<gene>
    <name evidence="2" type="ORF">NDU88_006436</name>
</gene>
<feature type="compositionally biased region" description="Acidic residues" evidence="1">
    <location>
        <begin position="30"/>
        <end position="53"/>
    </location>
</feature>
<evidence type="ECO:0000313" key="2">
    <source>
        <dbReference type="EMBL" id="KAJ1174616.1"/>
    </source>
</evidence>
<organism evidence="2 3">
    <name type="scientific">Pleurodeles waltl</name>
    <name type="common">Iberian ribbed newt</name>
    <dbReference type="NCBI Taxonomy" id="8319"/>
    <lineage>
        <taxon>Eukaryota</taxon>
        <taxon>Metazoa</taxon>
        <taxon>Chordata</taxon>
        <taxon>Craniata</taxon>
        <taxon>Vertebrata</taxon>
        <taxon>Euteleostomi</taxon>
        <taxon>Amphibia</taxon>
        <taxon>Batrachia</taxon>
        <taxon>Caudata</taxon>
        <taxon>Salamandroidea</taxon>
        <taxon>Salamandridae</taxon>
        <taxon>Pleurodelinae</taxon>
        <taxon>Pleurodeles</taxon>
    </lineage>
</organism>
<dbReference type="EMBL" id="JANPWB010000007">
    <property type="protein sequence ID" value="KAJ1174616.1"/>
    <property type="molecule type" value="Genomic_DNA"/>
</dbReference>
<feature type="region of interest" description="Disordered" evidence="1">
    <location>
        <begin position="14"/>
        <end position="86"/>
    </location>
</feature>
<comment type="caution">
    <text evidence="2">The sequence shown here is derived from an EMBL/GenBank/DDBJ whole genome shotgun (WGS) entry which is preliminary data.</text>
</comment>
<evidence type="ECO:0000313" key="3">
    <source>
        <dbReference type="Proteomes" id="UP001066276"/>
    </source>
</evidence>
<sequence length="114" mass="13094">MVLLTGFYRSSYPTSSGAFEELRRMQATTEEQEEDLPEGEEVDLEDEAEEENDLATGPELKHPEEDEEDTFPTGVQSPTRTWRNVSASILTPEELEDSRAERELKLQLPKFKME</sequence>
<evidence type="ECO:0000256" key="1">
    <source>
        <dbReference type="SAM" id="MobiDB-lite"/>
    </source>
</evidence>